<proteinExistence type="predicted"/>
<evidence type="ECO:0000256" key="5">
    <source>
        <dbReference type="ARBA" id="ARBA00023136"/>
    </source>
</evidence>
<keyword evidence="3 6" id="KW-0812">Transmembrane</keyword>
<sequence>MSNLWVTSAGLAAAAAALLLVPRLPAERVAESRPWDRALRGWLRRRSKDPGSAVDAAALLDLTAALLRAGVGIEAGLARLAHAVPGAQPLAGVHRALAAGASWEQAVDAVAEDPELRSFCDHLSFAYATGAPSARMLQAAAARARAERRHEAEAAAERLGVKMMLPLGACFLPAFILLGVVPVVVSMLPDALGI</sequence>
<evidence type="ECO:0000256" key="2">
    <source>
        <dbReference type="ARBA" id="ARBA00022475"/>
    </source>
</evidence>
<evidence type="ECO:0000256" key="1">
    <source>
        <dbReference type="ARBA" id="ARBA00004651"/>
    </source>
</evidence>
<dbReference type="InterPro" id="IPR018076">
    <property type="entry name" value="T2SS_GspF_dom"/>
</dbReference>
<gene>
    <name evidence="8" type="ORF">GNZ21_06575</name>
</gene>
<keyword evidence="4 6" id="KW-1133">Transmembrane helix</keyword>
<accession>A0A7K1UIZ0</accession>
<keyword evidence="5 6" id="KW-0472">Membrane</keyword>
<feature type="domain" description="Type II secretion system protein GspF" evidence="7">
    <location>
        <begin position="60"/>
        <end position="179"/>
    </location>
</feature>
<dbReference type="Proteomes" id="UP000460157">
    <property type="component" value="Unassembled WGS sequence"/>
</dbReference>
<name>A0A7K1UIZ0_9MICC</name>
<dbReference type="EMBL" id="WRPM01000046">
    <property type="protein sequence ID" value="MVT26021.1"/>
    <property type="molecule type" value="Genomic_DNA"/>
</dbReference>
<protein>
    <submittedName>
        <fullName evidence="8">Type II secretion system protein</fullName>
    </submittedName>
</protein>
<evidence type="ECO:0000256" key="3">
    <source>
        <dbReference type="ARBA" id="ARBA00022692"/>
    </source>
</evidence>
<feature type="transmembrane region" description="Helical" evidence="6">
    <location>
        <begin position="167"/>
        <end position="188"/>
    </location>
</feature>
<dbReference type="OrthoDB" id="3267562at2"/>
<keyword evidence="2" id="KW-1003">Cell membrane</keyword>
<reference evidence="8 9" key="1">
    <citation type="submission" date="2019-12" db="EMBL/GenBank/DDBJ databases">
        <title>Nesterenkonia muleiensis sp. nov., a novel actinobacterium isolated from sap of Populus euphratica.</title>
        <authorList>
            <person name="Wang R."/>
        </authorList>
    </citation>
    <scope>NUCLEOTIDE SEQUENCE [LARGE SCALE GENOMIC DNA]</scope>
    <source>
        <strain evidence="8 9">F10</strain>
    </source>
</reference>
<evidence type="ECO:0000259" key="7">
    <source>
        <dbReference type="Pfam" id="PF00482"/>
    </source>
</evidence>
<keyword evidence="9" id="KW-1185">Reference proteome</keyword>
<comment type="subcellular location">
    <subcellularLocation>
        <location evidence="1">Cell membrane</location>
        <topology evidence="1">Multi-pass membrane protein</topology>
    </subcellularLocation>
</comment>
<dbReference type="PANTHER" id="PTHR35007:SF3">
    <property type="entry name" value="POSSIBLE CONSERVED ALANINE RICH MEMBRANE PROTEIN"/>
    <property type="match status" value="1"/>
</dbReference>
<comment type="caution">
    <text evidence="8">The sequence shown here is derived from an EMBL/GenBank/DDBJ whole genome shotgun (WGS) entry which is preliminary data.</text>
</comment>
<dbReference type="PANTHER" id="PTHR35007">
    <property type="entry name" value="INTEGRAL MEMBRANE PROTEIN-RELATED"/>
    <property type="match status" value="1"/>
</dbReference>
<dbReference type="Pfam" id="PF00482">
    <property type="entry name" value="T2SSF"/>
    <property type="match status" value="1"/>
</dbReference>
<evidence type="ECO:0000256" key="4">
    <source>
        <dbReference type="ARBA" id="ARBA00022989"/>
    </source>
</evidence>
<dbReference type="RefSeq" id="WP_157322564.1">
    <property type="nucleotide sequence ID" value="NZ_BMFX01000008.1"/>
</dbReference>
<dbReference type="AlphaFoldDB" id="A0A7K1UIZ0"/>
<organism evidence="8 9">
    <name type="scientific">Nesterenkonia alkaliphila</name>
    <dbReference type="NCBI Taxonomy" id="1463631"/>
    <lineage>
        <taxon>Bacteria</taxon>
        <taxon>Bacillati</taxon>
        <taxon>Actinomycetota</taxon>
        <taxon>Actinomycetes</taxon>
        <taxon>Micrococcales</taxon>
        <taxon>Micrococcaceae</taxon>
        <taxon>Nesterenkonia</taxon>
    </lineage>
</organism>
<dbReference type="GO" id="GO:0005886">
    <property type="term" value="C:plasma membrane"/>
    <property type="evidence" value="ECO:0007669"/>
    <property type="project" value="UniProtKB-SubCell"/>
</dbReference>
<evidence type="ECO:0000313" key="9">
    <source>
        <dbReference type="Proteomes" id="UP000460157"/>
    </source>
</evidence>
<evidence type="ECO:0000256" key="6">
    <source>
        <dbReference type="SAM" id="Phobius"/>
    </source>
</evidence>
<evidence type="ECO:0000313" key="8">
    <source>
        <dbReference type="EMBL" id="MVT26021.1"/>
    </source>
</evidence>